<keyword evidence="2" id="KW-1185">Reference proteome</keyword>
<name>A0ABM7NRR2_9VIRU</name>
<organism evidence="1 2">
    <name type="scientific">Cotonvirus japonicus</name>
    <dbReference type="NCBI Taxonomy" id="2811091"/>
    <lineage>
        <taxon>Viruses</taxon>
        <taxon>Varidnaviria</taxon>
        <taxon>Bamfordvirae</taxon>
        <taxon>Nucleocytoviricota</taxon>
        <taxon>Megaviricetes</taxon>
        <taxon>Imitervirales</taxon>
        <taxon>Mimiviridae</taxon>
        <taxon>Megamimivirinae</taxon>
        <taxon>Cotonvirus</taxon>
        <taxon>Cotonvirus japonicum</taxon>
    </lineage>
</organism>
<proteinExistence type="predicted"/>
<protein>
    <submittedName>
        <fullName evidence="1">ORFan</fullName>
    </submittedName>
</protein>
<evidence type="ECO:0000313" key="2">
    <source>
        <dbReference type="Proteomes" id="UP001321479"/>
    </source>
</evidence>
<dbReference type="Proteomes" id="UP001321479">
    <property type="component" value="Segment"/>
</dbReference>
<dbReference type="EMBL" id="AP024483">
    <property type="protein sequence ID" value="BCS82841.1"/>
    <property type="molecule type" value="Genomic_DNA"/>
</dbReference>
<dbReference type="GeneID" id="80558046"/>
<evidence type="ECO:0000313" key="1">
    <source>
        <dbReference type="EMBL" id="BCS82841.1"/>
    </source>
</evidence>
<accession>A0ABM7NRR2</accession>
<reference evidence="1 2" key="1">
    <citation type="submission" date="2021-02" db="EMBL/GenBank/DDBJ databases">
        <title>Cotonvirus japonicus, which uses Golgi apparatus of host cells for its virion factory, phylogenetically links tailed tupanvirus and icosahedral mimivirus.</title>
        <authorList>
            <person name="Takahashi H."/>
            <person name="Fukaya S."/>
            <person name="Song C."/>
            <person name="Murata K."/>
            <person name="Takemura M."/>
        </authorList>
    </citation>
    <scope>NUCLEOTIDE SEQUENCE [LARGE SCALE GENOMIC DNA]</scope>
</reference>
<dbReference type="RefSeq" id="YP_010841449.1">
    <property type="nucleotide sequence ID" value="NC_079139.1"/>
</dbReference>
<sequence length="72" mass="8325">MEIMSSSLDNNIDLIIKQANHLITVISDEIITSTLSFHGNDKNEIYRKERLFNLMLKCNNLIISSKQMLDNK</sequence>